<evidence type="ECO:0000313" key="1">
    <source>
        <dbReference type="EMBL" id="JAI08525.1"/>
    </source>
</evidence>
<accession>A0A0E9Y0V1</accession>
<organism evidence="1">
    <name type="scientific">Anguilla anguilla</name>
    <name type="common">European freshwater eel</name>
    <name type="synonym">Muraena anguilla</name>
    <dbReference type="NCBI Taxonomy" id="7936"/>
    <lineage>
        <taxon>Eukaryota</taxon>
        <taxon>Metazoa</taxon>
        <taxon>Chordata</taxon>
        <taxon>Craniata</taxon>
        <taxon>Vertebrata</taxon>
        <taxon>Euteleostomi</taxon>
        <taxon>Actinopterygii</taxon>
        <taxon>Neopterygii</taxon>
        <taxon>Teleostei</taxon>
        <taxon>Anguilliformes</taxon>
        <taxon>Anguillidae</taxon>
        <taxon>Anguilla</taxon>
    </lineage>
</organism>
<sequence>MDVFPLVFLDLNLAHWQHW</sequence>
<dbReference type="EMBL" id="GBXM01000053">
    <property type="protein sequence ID" value="JAI08525.1"/>
    <property type="molecule type" value="Transcribed_RNA"/>
</dbReference>
<protein>
    <submittedName>
        <fullName evidence="1">Uncharacterized protein</fullName>
    </submittedName>
</protein>
<reference evidence="1" key="2">
    <citation type="journal article" date="2015" name="Fish Shellfish Immunol.">
        <title>Early steps in the European eel (Anguilla anguilla)-Vibrio vulnificus interaction in the gills: Role of the RtxA13 toxin.</title>
        <authorList>
            <person name="Callol A."/>
            <person name="Pajuelo D."/>
            <person name="Ebbesson L."/>
            <person name="Teles M."/>
            <person name="MacKenzie S."/>
            <person name="Amaro C."/>
        </authorList>
    </citation>
    <scope>NUCLEOTIDE SEQUENCE</scope>
</reference>
<dbReference type="AlphaFoldDB" id="A0A0E9Y0V1"/>
<name>A0A0E9Y0V1_ANGAN</name>
<proteinExistence type="predicted"/>
<reference evidence="1" key="1">
    <citation type="submission" date="2014-11" db="EMBL/GenBank/DDBJ databases">
        <authorList>
            <person name="Amaro Gonzalez C."/>
        </authorList>
    </citation>
    <scope>NUCLEOTIDE SEQUENCE</scope>
</reference>